<name>A0AAV2TRX8_CALDB</name>
<comment type="caution">
    <text evidence="2">The sequence shown here is derived from an EMBL/GenBank/DDBJ whole genome shotgun (WGS) entry which is preliminary data.</text>
</comment>
<accession>A0AAV2TRX8</accession>
<reference evidence="2" key="1">
    <citation type="submission" date="2024-06" db="EMBL/GenBank/DDBJ databases">
        <authorList>
            <person name="Liu X."/>
            <person name="Lenzi L."/>
            <person name="Haldenby T S."/>
            <person name="Uol C."/>
        </authorList>
    </citation>
    <scope>NUCLEOTIDE SEQUENCE</scope>
</reference>
<protein>
    <submittedName>
        <fullName evidence="2">Uncharacterized protein</fullName>
    </submittedName>
</protein>
<feature type="region of interest" description="Disordered" evidence="1">
    <location>
        <begin position="1"/>
        <end position="21"/>
    </location>
</feature>
<evidence type="ECO:0000256" key="1">
    <source>
        <dbReference type="SAM" id="MobiDB-lite"/>
    </source>
</evidence>
<sequence length="114" mass="12330">MVPLPITQKDTPAGATDGDRDALRNVTPAVTEVSEGAENRNVVDGRESFGEVDVSLQVDSSVIGRKVGAISLPYKGLDTLRSGFTSEFRRLKFPARQLIADEVPKDKYVGPKDV</sequence>
<evidence type="ECO:0000313" key="3">
    <source>
        <dbReference type="Proteomes" id="UP001497525"/>
    </source>
</evidence>
<dbReference type="Proteomes" id="UP001497525">
    <property type="component" value="Unassembled WGS sequence"/>
</dbReference>
<organism evidence="2 3">
    <name type="scientific">Calicophoron daubneyi</name>
    <name type="common">Rumen fluke</name>
    <name type="synonym">Paramphistomum daubneyi</name>
    <dbReference type="NCBI Taxonomy" id="300641"/>
    <lineage>
        <taxon>Eukaryota</taxon>
        <taxon>Metazoa</taxon>
        <taxon>Spiralia</taxon>
        <taxon>Lophotrochozoa</taxon>
        <taxon>Platyhelminthes</taxon>
        <taxon>Trematoda</taxon>
        <taxon>Digenea</taxon>
        <taxon>Plagiorchiida</taxon>
        <taxon>Pronocephalata</taxon>
        <taxon>Paramphistomoidea</taxon>
        <taxon>Paramphistomidae</taxon>
        <taxon>Calicophoron</taxon>
    </lineage>
</organism>
<dbReference type="EMBL" id="CAXLJL010000567">
    <property type="protein sequence ID" value="CAL5138964.1"/>
    <property type="molecule type" value="Genomic_DNA"/>
</dbReference>
<evidence type="ECO:0000313" key="2">
    <source>
        <dbReference type="EMBL" id="CAL5138964.1"/>
    </source>
</evidence>
<gene>
    <name evidence="2" type="ORF">CDAUBV1_LOCUS14025</name>
</gene>
<dbReference type="AlphaFoldDB" id="A0AAV2TRX8"/>
<proteinExistence type="predicted"/>